<dbReference type="Gene3D" id="1.10.1380.10">
    <property type="entry name" value="Neutral endopeptidase , domain2"/>
    <property type="match status" value="1"/>
</dbReference>
<evidence type="ECO:0000256" key="3">
    <source>
        <dbReference type="ARBA" id="ARBA00022670"/>
    </source>
</evidence>
<dbReference type="SUPFAM" id="SSF55486">
    <property type="entry name" value="Metalloproteases ('zincins'), catalytic domain"/>
    <property type="match status" value="1"/>
</dbReference>
<evidence type="ECO:0000259" key="9">
    <source>
        <dbReference type="Pfam" id="PF05649"/>
    </source>
</evidence>
<dbReference type="WBParaSite" id="HCON_00046170-00001">
    <property type="protein sequence ID" value="HCON_00046170-00001"/>
    <property type="gene ID" value="HCON_00046170"/>
</dbReference>
<dbReference type="GO" id="GO:0016485">
    <property type="term" value="P:protein processing"/>
    <property type="evidence" value="ECO:0007669"/>
    <property type="project" value="TreeGrafter"/>
</dbReference>
<dbReference type="InterPro" id="IPR018497">
    <property type="entry name" value="Peptidase_M13_C"/>
</dbReference>
<dbReference type="CDD" id="cd08662">
    <property type="entry name" value="M13"/>
    <property type="match status" value="1"/>
</dbReference>
<comment type="similarity">
    <text evidence="2">Belongs to the peptidase M13 family.</text>
</comment>
<protein>
    <submittedName>
        <fullName evidence="11">Neprilysin</fullName>
    </submittedName>
</protein>
<dbReference type="PANTHER" id="PTHR11733:SF237">
    <property type="entry name" value="NEPRILYSIN-LIKE 4"/>
    <property type="match status" value="1"/>
</dbReference>
<keyword evidence="4" id="KW-0479">Metal-binding</keyword>
<evidence type="ECO:0000256" key="1">
    <source>
        <dbReference type="ARBA" id="ARBA00001947"/>
    </source>
</evidence>
<dbReference type="GO" id="GO:0004222">
    <property type="term" value="F:metalloendopeptidase activity"/>
    <property type="evidence" value="ECO:0007669"/>
    <property type="project" value="InterPro"/>
</dbReference>
<accession>A0A7I4Y5F4</accession>
<keyword evidence="6" id="KW-0862">Zinc</keyword>
<reference evidence="11" key="1">
    <citation type="submission" date="2020-12" db="UniProtKB">
        <authorList>
            <consortium name="WormBaseParasite"/>
        </authorList>
    </citation>
    <scope>IDENTIFICATION</scope>
    <source>
        <strain evidence="11">MHco3</strain>
    </source>
</reference>
<dbReference type="Proteomes" id="UP000025227">
    <property type="component" value="Unplaced"/>
</dbReference>
<evidence type="ECO:0000256" key="6">
    <source>
        <dbReference type="ARBA" id="ARBA00022833"/>
    </source>
</evidence>
<dbReference type="GO" id="GO:0046872">
    <property type="term" value="F:metal ion binding"/>
    <property type="evidence" value="ECO:0007669"/>
    <property type="project" value="UniProtKB-KW"/>
</dbReference>
<dbReference type="Pfam" id="PF01431">
    <property type="entry name" value="Peptidase_M13"/>
    <property type="match status" value="1"/>
</dbReference>
<dbReference type="OrthoDB" id="6475849at2759"/>
<name>A0A7I4Y5F4_HAECO</name>
<feature type="domain" description="Peptidase M13 N-terminal" evidence="9">
    <location>
        <begin position="53"/>
        <end position="453"/>
    </location>
</feature>
<proteinExistence type="inferred from homology"/>
<sequence>MWLWLAILSPICFGAPRASKPCNKGLSKIAPSTPGYKLASEMLLKSINFSVDPCMDFFEFTCGNWIAAHPIPNHKSSYTQFDVLSDKVQEQMRDAFESSEMFPSKSMNALKLLYKKCMDRKELSEIGSQQLLRTIRSYGVWPMIEGDDMFQVENFDLTSLMIHVAKVRGLVVFVTHGVGLDDKNVSRRLMQFDQADLGMGVFTRDYYLDRAKHGKKIEAYRQLLIDEVKLINEYDNRFYNDEKIAQDVDEIIDFETKIAKIMVAEEDRRDFFKMYNLRRLSDLRKLMPIVNWTRYFYSITPYSVHNYIANDPYILIKEIDYMTRITQLLQSTDPRIITNYVFIRFTSLWIGELGERFDDAFQKFDLSMHGTKQRAPTWEVCTSSTMNSMQYAAGAIYVSKAYDKASKNATLDMANDLIRTFIEMLVENDWMDKSTKKAAFKKVKGMLKLVAYPDFILDAKKLDNYYEGFSVDETDSYSQMIGKLSRWETEFHYKRLIELVDRTEYDANPTEVGAYHSLHSNSIKILAAILQAPFFHHTFPRALNYGGIGAVIGHEITHGFDDEGQQFDAVGNLRDWWDADAKKKFVERAQCIIDQYGKIEVPGTGLKVNGKLTQGENIADNGGVKQSLRAYKKYVKRHGEEMRIEGLEEYNNEQMFFMGYALIWCGHSTKDALIQQILTDPHSPAQYRVNQVLANQPEFAEAFKCAIGTPMNPTKRCAVW</sequence>
<evidence type="ECO:0000256" key="5">
    <source>
        <dbReference type="ARBA" id="ARBA00022801"/>
    </source>
</evidence>
<keyword evidence="10" id="KW-1185">Reference proteome</keyword>
<dbReference type="PANTHER" id="PTHR11733">
    <property type="entry name" value="ZINC METALLOPROTEASE FAMILY M13 NEPRILYSIN-RELATED"/>
    <property type="match status" value="1"/>
</dbReference>
<dbReference type="Pfam" id="PF05649">
    <property type="entry name" value="Peptidase_M13_N"/>
    <property type="match status" value="1"/>
</dbReference>
<feature type="domain" description="Peptidase M13 C-terminal" evidence="8">
    <location>
        <begin position="514"/>
        <end position="719"/>
    </location>
</feature>
<dbReference type="AlphaFoldDB" id="A0A7I4Y5F4"/>
<dbReference type="Gene3D" id="3.40.390.10">
    <property type="entry name" value="Collagenase (Catalytic Domain)"/>
    <property type="match status" value="1"/>
</dbReference>
<evidence type="ECO:0000259" key="8">
    <source>
        <dbReference type="Pfam" id="PF01431"/>
    </source>
</evidence>
<dbReference type="InterPro" id="IPR000718">
    <property type="entry name" value="Peptidase_M13"/>
</dbReference>
<keyword evidence="3" id="KW-0645">Protease</keyword>
<dbReference type="InterPro" id="IPR042089">
    <property type="entry name" value="Peptidase_M13_dom_2"/>
</dbReference>
<keyword evidence="7" id="KW-0482">Metalloprotease</keyword>
<dbReference type="GO" id="GO:0005886">
    <property type="term" value="C:plasma membrane"/>
    <property type="evidence" value="ECO:0007669"/>
    <property type="project" value="TreeGrafter"/>
</dbReference>
<comment type="cofactor">
    <cofactor evidence="1">
        <name>Zn(2+)</name>
        <dbReference type="ChEBI" id="CHEBI:29105"/>
    </cofactor>
</comment>
<organism evidence="10 11">
    <name type="scientific">Haemonchus contortus</name>
    <name type="common">Barber pole worm</name>
    <dbReference type="NCBI Taxonomy" id="6289"/>
    <lineage>
        <taxon>Eukaryota</taxon>
        <taxon>Metazoa</taxon>
        <taxon>Ecdysozoa</taxon>
        <taxon>Nematoda</taxon>
        <taxon>Chromadorea</taxon>
        <taxon>Rhabditida</taxon>
        <taxon>Rhabditina</taxon>
        <taxon>Rhabditomorpha</taxon>
        <taxon>Strongyloidea</taxon>
        <taxon>Trichostrongylidae</taxon>
        <taxon>Haemonchus</taxon>
    </lineage>
</organism>
<dbReference type="InterPro" id="IPR024079">
    <property type="entry name" value="MetalloPept_cat_dom_sf"/>
</dbReference>
<keyword evidence="5" id="KW-0378">Hydrolase</keyword>
<dbReference type="PRINTS" id="PR00786">
    <property type="entry name" value="NEPRILYSIN"/>
</dbReference>
<evidence type="ECO:0000313" key="10">
    <source>
        <dbReference type="Proteomes" id="UP000025227"/>
    </source>
</evidence>
<evidence type="ECO:0000256" key="2">
    <source>
        <dbReference type="ARBA" id="ARBA00007357"/>
    </source>
</evidence>
<dbReference type="PROSITE" id="PS51885">
    <property type="entry name" value="NEPRILYSIN"/>
    <property type="match status" value="1"/>
</dbReference>
<evidence type="ECO:0000313" key="11">
    <source>
        <dbReference type="WBParaSite" id="HCON_00046170-00001"/>
    </source>
</evidence>
<dbReference type="OMA" id="FKMYNLR"/>
<evidence type="ECO:0000256" key="7">
    <source>
        <dbReference type="ARBA" id="ARBA00023049"/>
    </source>
</evidence>
<dbReference type="InterPro" id="IPR008753">
    <property type="entry name" value="Peptidase_M13_N"/>
</dbReference>
<evidence type="ECO:0000256" key="4">
    <source>
        <dbReference type="ARBA" id="ARBA00022723"/>
    </source>
</evidence>